<comment type="caution">
    <text evidence="1">The sequence shown here is derived from an EMBL/GenBank/DDBJ whole genome shotgun (WGS) entry which is preliminary data.</text>
</comment>
<accession>A0AA45WRQ8</accession>
<gene>
    <name evidence="1" type="ORF">SAMN06265361_10930</name>
</gene>
<organism evidence="1 2">
    <name type="scientific">Laceyella tengchongensis</name>
    <dbReference type="NCBI Taxonomy" id="574699"/>
    <lineage>
        <taxon>Bacteria</taxon>
        <taxon>Bacillati</taxon>
        <taxon>Bacillota</taxon>
        <taxon>Bacilli</taxon>
        <taxon>Bacillales</taxon>
        <taxon>Thermoactinomycetaceae</taxon>
        <taxon>Laceyella</taxon>
    </lineage>
</organism>
<dbReference type="RefSeq" id="WP_284724599.1">
    <property type="nucleotide sequence ID" value="NZ_FXTU01000009.1"/>
</dbReference>
<reference evidence="1" key="1">
    <citation type="submission" date="2017-05" db="EMBL/GenBank/DDBJ databases">
        <authorList>
            <person name="Varghese N."/>
            <person name="Submissions S."/>
        </authorList>
    </citation>
    <scope>NUCLEOTIDE SEQUENCE</scope>
    <source>
        <strain evidence="1">DSM 45262</strain>
    </source>
</reference>
<keyword evidence="2" id="KW-1185">Reference proteome</keyword>
<dbReference type="EMBL" id="FXTU01000009">
    <property type="protein sequence ID" value="SMP32711.1"/>
    <property type="molecule type" value="Genomic_DNA"/>
</dbReference>
<protein>
    <recommendedName>
        <fullName evidence="3">DUF1036 domain-containing protein</fullName>
    </recommendedName>
</protein>
<evidence type="ECO:0000313" key="1">
    <source>
        <dbReference type="EMBL" id="SMP32711.1"/>
    </source>
</evidence>
<dbReference type="Proteomes" id="UP001157946">
    <property type="component" value="Unassembled WGS sequence"/>
</dbReference>
<name>A0AA45WRQ8_9BACL</name>
<sequence>MGLLFRNSTNSTVYVAYAYQNSDCRPITYAKIGWFRLDPGQLREVWSGFAGGRTFFYYAESDRLVWTGPYFTQVPFQAFHWCWNVGCTTCRNVGMNRVDVGNFVFNHTVNLIGIGSSQRKSSENVTIALPTNPTNKKPVPRQMPTTMPKKLRKGCPVLKNRVNFPLKVRRQT</sequence>
<evidence type="ECO:0000313" key="2">
    <source>
        <dbReference type="Proteomes" id="UP001157946"/>
    </source>
</evidence>
<proteinExistence type="predicted"/>
<evidence type="ECO:0008006" key="3">
    <source>
        <dbReference type="Google" id="ProtNLM"/>
    </source>
</evidence>
<dbReference type="AlphaFoldDB" id="A0AA45WRQ8"/>